<proteinExistence type="predicted"/>
<accession>A0A165A1M9</accession>
<reference evidence="3 4" key="1">
    <citation type="journal article" date="2016" name="Fungal Biol.">
        <title>The genome of Xylona heveae provides a window into fungal endophytism.</title>
        <authorList>
            <person name="Gazis R."/>
            <person name="Kuo A."/>
            <person name="Riley R."/>
            <person name="LaButti K."/>
            <person name="Lipzen A."/>
            <person name="Lin J."/>
            <person name="Amirebrahimi M."/>
            <person name="Hesse C.N."/>
            <person name="Spatafora J.W."/>
            <person name="Henrissat B."/>
            <person name="Hainaut M."/>
            <person name="Grigoriev I.V."/>
            <person name="Hibbett D.S."/>
        </authorList>
    </citation>
    <scope>NUCLEOTIDE SEQUENCE [LARGE SCALE GENOMIC DNA]</scope>
    <source>
        <strain evidence="3 4">TC161</strain>
    </source>
</reference>
<feature type="transmembrane region" description="Helical" evidence="2">
    <location>
        <begin position="282"/>
        <end position="300"/>
    </location>
</feature>
<keyword evidence="2" id="KW-0812">Transmembrane</keyword>
<feature type="region of interest" description="Disordered" evidence="1">
    <location>
        <begin position="184"/>
        <end position="208"/>
    </location>
</feature>
<feature type="compositionally biased region" description="Basic and acidic residues" evidence="1">
    <location>
        <begin position="185"/>
        <end position="197"/>
    </location>
</feature>
<feature type="region of interest" description="Disordered" evidence="1">
    <location>
        <begin position="328"/>
        <end position="355"/>
    </location>
</feature>
<dbReference type="GeneID" id="28898413"/>
<feature type="compositionally biased region" description="Basic and acidic residues" evidence="1">
    <location>
        <begin position="331"/>
        <end position="342"/>
    </location>
</feature>
<dbReference type="EMBL" id="KV407464">
    <property type="protein sequence ID" value="KZF19829.1"/>
    <property type="molecule type" value="Genomic_DNA"/>
</dbReference>
<dbReference type="STRING" id="1328760.A0A165A1M9"/>
<sequence>MPLGPLVTAKPVRLFEFCDLDIFPEYIRARIHKMLHLLWTHHIPYIQDQAAADIAAGIVCAVLDSPSFNTDHNTPTTPTTPTPPNITHNPKTQTPNDKKTLILDFCSGAGGPTAVIEKRVNARRHQRGMRPVYFQLSDLRPQLESWTQLACGPKYLRFVAQPVDAAAPPRAFLAGEDISLSNTVDDYHDKPKNDTEKNNALSRTKGSSRSNRAKVVHLFCLGFHHFDDTTARKVLRNSMNSADAFVIIELQDRHLSSFILLLILTIPLLAVVTPLWCPFDDWGMLFFTYLVPVIPVVLVFDGVVSSLRTRTLEEVVDLVRPTATTAADNSIRGKEEKAEENKQTGSTGTGPLVEDDVGKYQHEKKININGWEFRAGHRMHSWPVGYLNYIIGQRRL</sequence>
<feature type="region of interest" description="Disordered" evidence="1">
    <location>
        <begin position="70"/>
        <end position="94"/>
    </location>
</feature>
<keyword evidence="4" id="KW-1185">Reference proteome</keyword>
<evidence type="ECO:0000313" key="3">
    <source>
        <dbReference type="EMBL" id="KZF19829.1"/>
    </source>
</evidence>
<dbReference type="InParanoid" id="A0A165A1M9"/>
<dbReference type="RefSeq" id="XP_018185384.1">
    <property type="nucleotide sequence ID" value="XM_018333276.1"/>
</dbReference>
<evidence type="ECO:0000256" key="2">
    <source>
        <dbReference type="SAM" id="Phobius"/>
    </source>
</evidence>
<gene>
    <name evidence="3" type="ORF">L228DRAFT_250256</name>
</gene>
<dbReference type="OMA" id="IDDQTWF"/>
<keyword evidence="2" id="KW-0472">Membrane</keyword>
<keyword evidence="2" id="KW-1133">Transmembrane helix</keyword>
<evidence type="ECO:0000256" key="1">
    <source>
        <dbReference type="SAM" id="MobiDB-lite"/>
    </source>
</evidence>
<protein>
    <submittedName>
        <fullName evidence="3">Uncharacterized protein</fullName>
    </submittedName>
</protein>
<dbReference type="AlphaFoldDB" id="A0A165A1M9"/>
<name>A0A165A1M9_XYLHT</name>
<feature type="compositionally biased region" description="Polar residues" evidence="1">
    <location>
        <begin position="198"/>
        <end position="208"/>
    </location>
</feature>
<feature type="transmembrane region" description="Helical" evidence="2">
    <location>
        <begin position="258"/>
        <end position="276"/>
    </location>
</feature>
<evidence type="ECO:0000313" key="4">
    <source>
        <dbReference type="Proteomes" id="UP000076632"/>
    </source>
</evidence>
<dbReference type="OrthoDB" id="2101715at2759"/>
<organism evidence="3 4">
    <name type="scientific">Xylona heveae (strain CBS 132557 / TC161)</name>
    <dbReference type="NCBI Taxonomy" id="1328760"/>
    <lineage>
        <taxon>Eukaryota</taxon>
        <taxon>Fungi</taxon>
        <taxon>Dikarya</taxon>
        <taxon>Ascomycota</taxon>
        <taxon>Pezizomycotina</taxon>
        <taxon>Xylonomycetes</taxon>
        <taxon>Xylonales</taxon>
        <taxon>Xylonaceae</taxon>
        <taxon>Xylona</taxon>
    </lineage>
</organism>
<dbReference type="Proteomes" id="UP000076632">
    <property type="component" value="Unassembled WGS sequence"/>
</dbReference>